<feature type="transmembrane region" description="Helical" evidence="7">
    <location>
        <begin position="291"/>
        <end position="310"/>
    </location>
</feature>
<feature type="transmembrane region" description="Helical" evidence="7">
    <location>
        <begin position="170"/>
        <end position="189"/>
    </location>
</feature>
<keyword evidence="6 7" id="KW-0472">Membrane</keyword>
<dbReference type="SUPFAM" id="SSF103473">
    <property type="entry name" value="MFS general substrate transporter"/>
    <property type="match status" value="1"/>
</dbReference>
<dbReference type="GO" id="GO:0022857">
    <property type="term" value="F:transmembrane transporter activity"/>
    <property type="evidence" value="ECO:0007669"/>
    <property type="project" value="InterPro"/>
</dbReference>
<evidence type="ECO:0000313" key="10">
    <source>
        <dbReference type="Proteomes" id="UP000281915"/>
    </source>
</evidence>
<evidence type="ECO:0000256" key="5">
    <source>
        <dbReference type="ARBA" id="ARBA00022989"/>
    </source>
</evidence>
<feature type="transmembrane region" description="Helical" evidence="7">
    <location>
        <begin position="101"/>
        <end position="119"/>
    </location>
</feature>
<dbReference type="RefSeq" id="WP_122911662.1">
    <property type="nucleotide sequence ID" value="NZ_RHHT01000002.1"/>
</dbReference>
<dbReference type="InterPro" id="IPR036259">
    <property type="entry name" value="MFS_trans_sf"/>
</dbReference>
<dbReference type="AlphaFoldDB" id="A0A3M8DFP4"/>
<keyword evidence="3" id="KW-1003">Cell membrane</keyword>
<comment type="subcellular location">
    <subcellularLocation>
        <location evidence="1">Cell membrane</location>
        <topology evidence="1">Multi-pass membrane protein</topology>
    </subcellularLocation>
</comment>
<gene>
    <name evidence="9" type="ORF">EDM58_00985</name>
</gene>
<dbReference type="InterPro" id="IPR020846">
    <property type="entry name" value="MFS_dom"/>
</dbReference>
<organism evidence="9 10">
    <name type="scientific">Brevibacillus panacihumi</name>
    <dbReference type="NCBI Taxonomy" id="497735"/>
    <lineage>
        <taxon>Bacteria</taxon>
        <taxon>Bacillati</taxon>
        <taxon>Bacillota</taxon>
        <taxon>Bacilli</taxon>
        <taxon>Bacillales</taxon>
        <taxon>Paenibacillaceae</taxon>
        <taxon>Brevibacillus</taxon>
    </lineage>
</organism>
<evidence type="ECO:0000259" key="8">
    <source>
        <dbReference type="PROSITE" id="PS50850"/>
    </source>
</evidence>
<evidence type="ECO:0000256" key="4">
    <source>
        <dbReference type="ARBA" id="ARBA00022692"/>
    </source>
</evidence>
<name>A0A3M8DFP4_9BACL</name>
<evidence type="ECO:0000256" key="1">
    <source>
        <dbReference type="ARBA" id="ARBA00004651"/>
    </source>
</evidence>
<evidence type="ECO:0000313" key="9">
    <source>
        <dbReference type="EMBL" id="RNB86155.1"/>
    </source>
</evidence>
<evidence type="ECO:0000256" key="6">
    <source>
        <dbReference type="ARBA" id="ARBA00023136"/>
    </source>
</evidence>
<evidence type="ECO:0000256" key="7">
    <source>
        <dbReference type="SAM" id="Phobius"/>
    </source>
</evidence>
<evidence type="ECO:0000256" key="3">
    <source>
        <dbReference type="ARBA" id="ARBA00022475"/>
    </source>
</evidence>
<keyword evidence="4 7" id="KW-0812">Transmembrane</keyword>
<dbReference type="PROSITE" id="PS50850">
    <property type="entry name" value="MFS"/>
    <property type="match status" value="1"/>
</dbReference>
<feature type="transmembrane region" description="Helical" evidence="7">
    <location>
        <begin position="379"/>
        <end position="400"/>
    </location>
</feature>
<dbReference type="PANTHER" id="PTHR43266:SF10">
    <property type="entry name" value="BACILYSIN EXPORTER BACE-RELATED"/>
    <property type="match status" value="1"/>
</dbReference>
<feature type="transmembrane region" description="Helical" evidence="7">
    <location>
        <begin position="265"/>
        <end position="284"/>
    </location>
</feature>
<dbReference type="InterPro" id="IPR011701">
    <property type="entry name" value="MFS"/>
</dbReference>
<accession>A0A3M8DFP4</accession>
<feature type="transmembrane region" description="Helical" evidence="7">
    <location>
        <begin position="349"/>
        <end position="373"/>
    </location>
</feature>
<sequence>MNTLALVKKPNLRRLLSANFFSGIGDWFNSVAVLSLLLEVTGTAMAVGITLALRTLPHLIFGPLGGILADRFNRKTVMIACDLARAFIALSFLLISSEKDVWIVYAATFLLVMFSSLYNPSRLSILPQIVSREELAAANALDQTIYGTVMAVGSLIGGVFVVMWGNEVAFLFNSFSFLLSGWLLLRLTVPEQTDQEEKAAPAAEEAASKEAVTYRELVQMILRTPIVLAILLMTAMWPIGGGFFNVLISVYAYQVFDAGKWGIGLLYGAIGAGFIVGGLIAEFFHKRPYEVAALSLAIEGLAFMLTSFSPTLYVTALFYALSTVAGGMGNACLRTLLMKHVHPRNHGRVFALDETFSNVLLGFSMLAGGWILAFAEPRIVGFAAGAFVTITSLILGRTIWVEGQRFKKKTTRCKAAGVVESHRVD</sequence>
<reference evidence="9 10" key="1">
    <citation type="submission" date="2018-10" db="EMBL/GenBank/DDBJ databases">
        <title>Phylogenomics of Brevibacillus.</title>
        <authorList>
            <person name="Dunlap C."/>
        </authorList>
    </citation>
    <scope>NUCLEOTIDE SEQUENCE [LARGE SCALE GENOMIC DNA]</scope>
    <source>
        <strain evidence="9 10">JCM 15085</strain>
    </source>
</reference>
<feature type="domain" description="Major facilitator superfamily (MFS) profile" evidence="8">
    <location>
        <begin position="1"/>
        <end position="404"/>
    </location>
</feature>
<protein>
    <submittedName>
        <fullName evidence="9">MFS transporter</fullName>
    </submittedName>
</protein>
<feature type="transmembrane region" description="Helical" evidence="7">
    <location>
        <begin position="140"/>
        <end position="164"/>
    </location>
</feature>
<evidence type="ECO:0000256" key="2">
    <source>
        <dbReference type="ARBA" id="ARBA00022448"/>
    </source>
</evidence>
<comment type="caution">
    <text evidence="9">The sequence shown here is derived from an EMBL/GenBank/DDBJ whole genome shotgun (WGS) entry which is preliminary data.</text>
</comment>
<keyword evidence="2" id="KW-0813">Transport</keyword>
<dbReference type="CDD" id="cd06173">
    <property type="entry name" value="MFS_MefA_like"/>
    <property type="match status" value="1"/>
</dbReference>
<dbReference type="Proteomes" id="UP000281915">
    <property type="component" value="Unassembled WGS sequence"/>
</dbReference>
<keyword evidence="5 7" id="KW-1133">Transmembrane helix</keyword>
<feature type="transmembrane region" description="Helical" evidence="7">
    <location>
        <begin position="316"/>
        <end position="337"/>
    </location>
</feature>
<dbReference type="Gene3D" id="1.20.1250.20">
    <property type="entry name" value="MFS general substrate transporter like domains"/>
    <property type="match status" value="1"/>
</dbReference>
<dbReference type="EMBL" id="RHHT01000002">
    <property type="protein sequence ID" value="RNB86155.1"/>
    <property type="molecule type" value="Genomic_DNA"/>
</dbReference>
<dbReference type="Pfam" id="PF07690">
    <property type="entry name" value="MFS_1"/>
    <property type="match status" value="1"/>
</dbReference>
<dbReference type="PANTHER" id="PTHR43266">
    <property type="entry name" value="MACROLIDE-EFFLUX PROTEIN"/>
    <property type="match status" value="1"/>
</dbReference>
<proteinExistence type="predicted"/>
<dbReference type="GO" id="GO:0005886">
    <property type="term" value="C:plasma membrane"/>
    <property type="evidence" value="ECO:0007669"/>
    <property type="project" value="UniProtKB-SubCell"/>
</dbReference>
<feature type="transmembrane region" description="Helical" evidence="7">
    <location>
        <begin position="226"/>
        <end position="253"/>
    </location>
</feature>